<organism evidence="3">
    <name type="scientific">Rodentolepis nana</name>
    <name type="common">Dwarf tapeworm</name>
    <name type="synonym">Hymenolepis nana</name>
    <dbReference type="NCBI Taxonomy" id="102285"/>
    <lineage>
        <taxon>Eukaryota</taxon>
        <taxon>Metazoa</taxon>
        <taxon>Spiralia</taxon>
        <taxon>Lophotrochozoa</taxon>
        <taxon>Platyhelminthes</taxon>
        <taxon>Cestoda</taxon>
        <taxon>Eucestoda</taxon>
        <taxon>Cyclophyllidea</taxon>
        <taxon>Hymenolepididae</taxon>
        <taxon>Rodentolepis</taxon>
    </lineage>
</organism>
<dbReference type="WBParaSite" id="HNAJ_0001250801-mRNA-1">
    <property type="protein sequence ID" value="HNAJ_0001250801-mRNA-1"/>
    <property type="gene ID" value="HNAJ_0001250801"/>
</dbReference>
<sequence>MPPSAEGLVLDLQDKCSELPLHFTAMKLSGQSVASFLITTFLVRSAHMPTTPRKAMNQSAWVIWRGLASCDITPPCLPL</sequence>
<dbReference type="AlphaFoldDB" id="A0A0R3TXC0"/>
<proteinExistence type="predicted"/>
<accession>A0A0R3TXC0</accession>
<evidence type="ECO:0000313" key="1">
    <source>
        <dbReference type="EMBL" id="VDO13260.1"/>
    </source>
</evidence>
<name>A0A0R3TXC0_RODNA</name>
<evidence type="ECO:0000313" key="3">
    <source>
        <dbReference type="WBParaSite" id="HNAJ_0001250801-mRNA-1"/>
    </source>
</evidence>
<gene>
    <name evidence="1" type="ORF">HNAJ_LOCUS12493</name>
</gene>
<evidence type="ECO:0000313" key="2">
    <source>
        <dbReference type="Proteomes" id="UP000278807"/>
    </source>
</evidence>
<protein>
    <submittedName>
        <fullName evidence="1 3">Uncharacterized protein</fullName>
    </submittedName>
</protein>
<dbReference type="Proteomes" id="UP000278807">
    <property type="component" value="Unassembled WGS sequence"/>
</dbReference>
<reference evidence="1 2" key="2">
    <citation type="submission" date="2018-11" db="EMBL/GenBank/DDBJ databases">
        <authorList>
            <consortium name="Pathogen Informatics"/>
        </authorList>
    </citation>
    <scope>NUCLEOTIDE SEQUENCE [LARGE SCALE GENOMIC DNA]</scope>
</reference>
<keyword evidence="2" id="KW-1185">Reference proteome</keyword>
<dbReference type="EMBL" id="UZAE01014364">
    <property type="protein sequence ID" value="VDO13260.1"/>
    <property type="molecule type" value="Genomic_DNA"/>
</dbReference>
<reference evidence="3" key="1">
    <citation type="submission" date="2017-02" db="UniProtKB">
        <authorList>
            <consortium name="WormBaseParasite"/>
        </authorList>
    </citation>
    <scope>IDENTIFICATION</scope>
</reference>